<organism evidence="1 2">
    <name type="scientific">Kangiella geojedonensis</name>
    <dbReference type="NCBI Taxonomy" id="914150"/>
    <lineage>
        <taxon>Bacteria</taxon>
        <taxon>Pseudomonadati</taxon>
        <taxon>Pseudomonadota</taxon>
        <taxon>Gammaproteobacteria</taxon>
        <taxon>Kangiellales</taxon>
        <taxon>Kangiellaceae</taxon>
        <taxon>Kangiella</taxon>
    </lineage>
</organism>
<evidence type="ECO:0000313" key="2">
    <source>
        <dbReference type="Proteomes" id="UP000034071"/>
    </source>
</evidence>
<accession>A0A0F6TQH8</accession>
<sequence>MQIRVILNLHQIFVRIMNNDTFDKSYETDKDIDEVIQQVANDASLYGLDAEKVKEIWFDALLRQVADNELERKAH</sequence>
<gene>
    <name evidence="1" type="ORF">TQ33_1202</name>
</gene>
<dbReference type="EMBL" id="CP010975">
    <property type="protein sequence ID" value="AKE52162.1"/>
    <property type="molecule type" value="Genomic_DNA"/>
</dbReference>
<dbReference type="AlphaFoldDB" id="A0A0F6TQH8"/>
<name>A0A0F6TQH8_9GAMM</name>
<dbReference type="HOGENOM" id="CLU_2666213_0_0_6"/>
<proteinExistence type="predicted"/>
<protein>
    <submittedName>
        <fullName evidence="1">Uncharacterized protein</fullName>
    </submittedName>
</protein>
<keyword evidence="2" id="KW-1185">Reference proteome</keyword>
<dbReference type="Proteomes" id="UP000034071">
    <property type="component" value="Chromosome"/>
</dbReference>
<evidence type="ECO:0000313" key="1">
    <source>
        <dbReference type="EMBL" id="AKE52162.1"/>
    </source>
</evidence>
<dbReference type="KEGG" id="kge:TQ33_1202"/>
<reference evidence="1 2" key="1">
    <citation type="submission" date="2015-02" db="EMBL/GenBank/DDBJ databases">
        <title>Complete genome sequence of Kangiella geojedonensis strain YCS-5T.</title>
        <authorList>
            <person name="Kim K.M."/>
        </authorList>
    </citation>
    <scope>NUCLEOTIDE SEQUENCE [LARGE SCALE GENOMIC DNA]</scope>
    <source>
        <strain evidence="1 2">YCS-5</strain>
    </source>
</reference>